<evidence type="ECO:0000256" key="1">
    <source>
        <dbReference type="ARBA" id="ARBA00012418"/>
    </source>
</evidence>
<dbReference type="GO" id="GO:0003899">
    <property type="term" value="F:DNA-directed RNA polymerase activity"/>
    <property type="evidence" value="ECO:0007669"/>
    <property type="project" value="UniProtKB-EC"/>
</dbReference>
<gene>
    <name evidence="13" type="ORF">LCGC14_1992630</name>
</gene>
<dbReference type="FunFam" id="4.10.860.120:FF:000001">
    <property type="entry name" value="DNA-directed RNA polymerase subunit beta"/>
    <property type="match status" value="1"/>
</dbReference>
<dbReference type="PANTHER" id="PTHR19376">
    <property type="entry name" value="DNA-DIRECTED RNA POLYMERASE"/>
    <property type="match status" value="1"/>
</dbReference>
<keyword evidence="3" id="KW-0808">Transferase</keyword>
<keyword evidence="7" id="KW-0460">Magnesium</keyword>
<dbReference type="InterPro" id="IPR045867">
    <property type="entry name" value="DNA-dir_RpoC_beta_prime"/>
</dbReference>
<evidence type="ECO:0000256" key="4">
    <source>
        <dbReference type="ARBA" id="ARBA00022695"/>
    </source>
</evidence>
<reference evidence="13" key="1">
    <citation type="journal article" date="2015" name="Nature">
        <title>Complex archaea that bridge the gap between prokaryotes and eukaryotes.</title>
        <authorList>
            <person name="Spang A."/>
            <person name="Saw J.H."/>
            <person name="Jorgensen S.L."/>
            <person name="Zaremba-Niedzwiedzka K."/>
            <person name="Martijn J."/>
            <person name="Lind A.E."/>
            <person name="van Eijk R."/>
            <person name="Schleper C."/>
            <person name="Guy L."/>
            <person name="Ettema T.J."/>
        </authorList>
    </citation>
    <scope>NUCLEOTIDE SEQUENCE</scope>
</reference>
<evidence type="ECO:0000256" key="6">
    <source>
        <dbReference type="ARBA" id="ARBA00022833"/>
    </source>
</evidence>
<keyword evidence="6" id="KW-0862">Zinc</keyword>
<dbReference type="AlphaFoldDB" id="A0A0F9FTP3"/>
<feature type="region of interest" description="Disordered" evidence="11">
    <location>
        <begin position="306"/>
        <end position="328"/>
    </location>
</feature>
<comment type="catalytic activity">
    <reaction evidence="9">
        <text>RNA(n) + a ribonucleoside 5'-triphosphate = RNA(n+1) + diphosphate</text>
        <dbReference type="Rhea" id="RHEA:21248"/>
        <dbReference type="Rhea" id="RHEA-COMP:14527"/>
        <dbReference type="Rhea" id="RHEA-COMP:17342"/>
        <dbReference type="ChEBI" id="CHEBI:33019"/>
        <dbReference type="ChEBI" id="CHEBI:61557"/>
        <dbReference type="ChEBI" id="CHEBI:140395"/>
        <dbReference type="EC" id="2.7.7.6"/>
    </reaction>
</comment>
<accession>A0A0F9FTP3</accession>
<evidence type="ECO:0000256" key="3">
    <source>
        <dbReference type="ARBA" id="ARBA00022679"/>
    </source>
</evidence>
<dbReference type="Gene3D" id="4.10.860.120">
    <property type="entry name" value="RNA polymerase II, clamp domain"/>
    <property type="match status" value="1"/>
</dbReference>
<evidence type="ECO:0000256" key="10">
    <source>
        <dbReference type="SAM" id="Coils"/>
    </source>
</evidence>
<keyword evidence="10" id="KW-0175">Coiled coil</keyword>
<keyword evidence="2" id="KW-0240">DNA-directed RNA polymerase</keyword>
<dbReference type="Pfam" id="PF04997">
    <property type="entry name" value="RNA_pol_Rpb1_1"/>
    <property type="match status" value="1"/>
</dbReference>
<feature type="domain" description="RNA polymerase Rpb1" evidence="12">
    <location>
        <begin position="7"/>
        <end position="219"/>
    </location>
</feature>
<evidence type="ECO:0000256" key="11">
    <source>
        <dbReference type="SAM" id="MobiDB-lite"/>
    </source>
</evidence>
<evidence type="ECO:0000256" key="8">
    <source>
        <dbReference type="ARBA" id="ARBA00023163"/>
    </source>
</evidence>
<dbReference type="InterPro" id="IPR044893">
    <property type="entry name" value="RNA_pol_Rpb1_clamp_domain"/>
</dbReference>
<dbReference type="GO" id="GO:0000428">
    <property type="term" value="C:DNA-directed RNA polymerase complex"/>
    <property type="evidence" value="ECO:0007669"/>
    <property type="project" value="UniProtKB-KW"/>
</dbReference>
<protein>
    <recommendedName>
        <fullName evidence="1">DNA-directed RNA polymerase</fullName>
        <ecNumber evidence="1">2.7.7.6</ecNumber>
    </recommendedName>
</protein>
<comment type="caution">
    <text evidence="13">The sequence shown here is derived from an EMBL/GenBank/DDBJ whole genome shotgun (WGS) entry which is preliminary data.</text>
</comment>
<dbReference type="GO" id="GO:0006351">
    <property type="term" value="P:DNA-templated transcription"/>
    <property type="evidence" value="ECO:0007669"/>
    <property type="project" value="InterPro"/>
</dbReference>
<name>A0A0F9FTP3_9ZZZZ</name>
<feature type="coiled-coil region" evidence="10">
    <location>
        <begin position="197"/>
        <end position="281"/>
    </location>
</feature>
<keyword evidence="5" id="KW-0479">Metal-binding</keyword>
<evidence type="ECO:0000256" key="9">
    <source>
        <dbReference type="ARBA" id="ARBA00048552"/>
    </source>
</evidence>
<organism evidence="13">
    <name type="scientific">marine sediment metagenome</name>
    <dbReference type="NCBI Taxonomy" id="412755"/>
    <lineage>
        <taxon>unclassified sequences</taxon>
        <taxon>metagenomes</taxon>
        <taxon>ecological metagenomes</taxon>
    </lineage>
</organism>
<dbReference type="GO" id="GO:0046872">
    <property type="term" value="F:metal ion binding"/>
    <property type="evidence" value="ECO:0007669"/>
    <property type="project" value="UniProtKB-KW"/>
</dbReference>
<feature type="compositionally biased region" description="Basic residues" evidence="11">
    <location>
        <begin position="308"/>
        <end position="318"/>
    </location>
</feature>
<keyword evidence="8" id="KW-0804">Transcription</keyword>
<keyword evidence="4" id="KW-0548">Nucleotidyltransferase</keyword>
<dbReference type="GO" id="GO:0003677">
    <property type="term" value="F:DNA binding"/>
    <property type="evidence" value="ECO:0007669"/>
    <property type="project" value="InterPro"/>
</dbReference>
<dbReference type="EC" id="2.7.7.6" evidence="1"/>
<evidence type="ECO:0000256" key="5">
    <source>
        <dbReference type="ARBA" id="ARBA00022723"/>
    </source>
</evidence>
<dbReference type="InterPro" id="IPR007080">
    <property type="entry name" value="RNA_pol_Rpb1_1"/>
</dbReference>
<evidence type="ECO:0000256" key="2">
    <source>
        <dbReference type="ARBA" id="ARBA00022478"/>
    </source>
</evidence>
<sequence length="393" mass="44471">MALEVNDFNALRISTASPEQVRSWSYGEVTKPETINYRTLKPEKDGLFCEKIFGPTKDFECYCGKYKRVRYKGIVCDKCGVEVTRTKVRRERMGHIELASPVAHIWFVKGTPSRIGLLLDISPRSLERVLYFAQFIVISVNEAVRDKALEALRQEMDQIAAAKDQEYAERISAVENAAAETIAKLEGGREEKLATLDADYEKKSATVQQKAEALEQDIARMEDKPSTKKLALDADFVIAERYAPVPKNASRRLQSELKKRLKALEREQTKKRREMEKALVAEISRKREAATAELEPLRKAIMAEKKTTKGARRGRKKEAKGPNADRLGQGMREAAGEVLDLLAPACKHLLMAEKELLLAARAVLDKAIEKTDKFANRQKRRGERAQKVKIKVE</sequence>
<dbReference type="PANTHER" id="PTHR19376:SF54">
    <property type="entry name" value="DNA-DIRECTED RNA POLYMERASE SUBUNIT BETA"/>
    <property type="match status" value="1"/>
</dbReference>
<dbReference type="EMBL" id="LAZR01022503">
    <property type="protein sequence ID" value="KKL81651.1"/>
    <property type="molecule type" value="Genomic_DNA"/>
</dbReference>
<evidence type="ECO:0000259" key="12">
    <source>
        <dbReference type="Pfam" id="PF04997"/>
    </source>
</evidence>
<evidence type="ECO:0000256" key="7">
    <source>
        <dbReference type="ARBA" id="ARBA00022842"/>
    </source>
</evidence>
<dbReference type="SUPFAM" id="SSF64484">
    <property type="entry name" value="beta and beta-prime subunits of DNA dependent RNA-polymerase"/>
    <property type="match status" value="1"/>
</dbReference>
<evidence type="ECO:0000313" key="13">
    <source>
        <dbReference type="EMBL" id="KKL81651.1"/>
    </source>
</evidence>
<proteinExistence type="predicted"/>